<comment type="function">
    <text evidence="1 8">Binds directly to 16S ribosomal RNA.</text>
</comment>
<name>A0AAJ1I9U9_9SPIO</name>
<keyword evidence="6 8" id="KW-0687">Ribonucleoprotein</keyword>
<dbReference type="FunFam" id="1.20.58.110:FF:000001">
    <property type="entry name" value="30S ribosomal protein S20"/>
    <property type="match status" value="1"/>
</dbReference>
<evidence type="ECO:0000256" key="8">
    <source>
        <dbReference type="HAMAP-Rule" id="MF_00500"/>
    </source>
</evidence>
<dbReference type="HAMAP" id="MF_00500">
    <property type="entry name" value="Ribosomal_bS20"/>
    <property type="match status" value="1"/>
</dbReference>
<dbReference type="GO" id="GO:0070181">
    <property type="term" value="F:small ribosomal subunit rRNA binding"/>
    <property type="evidence" value="ECO:0007669"/>
    <property type="project" value="TreeGrafter"/>
</dbReference>
<organism evidence="10 11">
    <name type="scientific">Candidatus Thalassospirochaeta sargassi</name>
    <dbReference type="NCBI Taxonomy" id="3119039"/>
    <lineage>
        <taxon>Bacteria</taxon>
        <taxon>Pseudomonadati</taxon>
        <taxon>Spirochaetota</taxon>
        <taxon>Spirochaetia</taxon>
        <taxon>Spirochaetales</taxon>
        <taxon>Spirochaetaceae</taxon>
        <taxon>Candidatus Thalassospirochaeta</taxon>
    </lineage>
</organism>
<dbReference type="AlphaFoldDB" id="A0AAJ1I9U9"/>
<accession>A0AAJ1I9U9</accession>
<keyword evidence="5 8" id="KW-0689">Ribosomal protein</keyword>
<evidence type="ECO:0000313" key="11">
    <source>
        <dbReference type="Proteomes" id="UP001221217"/>
    </source>
</evidence>
<evidence type="ECO:0000256" key="3">
    <source>
        <dbReference type="ARBA" id="ARBA00022730"/>
    </source>
</evidence>
<feature type="region of interest" description="Disordered" evidence="9">
    <location>
        <begin position="1"/>
        <end position="27"/>
    </location>
</feature>
<sequence length="89" mass="9871">MGTSNSAAKRYRQSEKRRIKNRAAKSQVKTVTKSFMAAVKSGDKEAAEVKYKEMAKLMDTASGKGVYHSNTVARKKSRMNKLLNSISAE</sequence>
<keyword evidence="3 8" id="KW-0699">rRNA-binding</keyword>
<dbReference type="Gene3D" id="1.20.58.110">
    <property type="entry name" value="Ribosomal protein S20"/>
    <property type="match status" value="1"/>
</dbReference>
<evidence type="ECO:0000256" key="6">
    <source>
        <dbReference type="ARBA" id="ARBA00023274"/>
    </source>
</evidence>
<dbReference type="InterPro" id="IPR002583">
    <property type="entry name" value="Ribosomal_bS20"/>
</dbReference>
<dbReference type="GO" id="GO:0003735">
    <property type="term" value="F:structural constituent of ribosome"/>
    <property type="evidence" value="ECO:0007669"/>
    <property type="project" value="InterPro"/>
</dbReference>
<dbReference type="PANTHER" id="PTHR33398">
    <property type="entry name" value="30S RIBOSOMAL PROTEIN S20"/>
    <property type="match status" value="1"/>
</dbReference>
<keyword evidence="4 8" id="KW-0694">RNA-binding</keyword>
<dbReference type="GO" id="GO:0006412">
    <property type="term" value="P:translation"/>
    <property type="evidence" value="ECO:0007669"/>
    <property type="project" value="UniProtKB-UniRule"/>
</dbReference>
<dbReference type="GO" id="GO:0015935">
    <property type="term" value="C:small ribosomal subunit"/>
    <property type="evidence" value="ECO:0007669"/>
    <property type="project" value="TreeGrafter"/>
</dbReference>
<comment type="caution">
    <text evidence="10">The sequence shown here is derived from an EMBL/GenBank/DDBJ whole genome shotgun (WGS) entry which is preliminary data.</text>
</comment>
<dbReference type="Pfam" id="PF01649">
    <property type="entry name" value="Ribosomal_S20p"/>
    <property type="match status" value="1"/>
</dbReference>
<feature type="compositionally biased region" description="Basic residues" evidence="9">
    <location>
        <begin position="9"/>
        <end position="23"/>
    </location>
</feature>
<protein>
    <recommendedName>
        <fullName evidence="7 8">Small ribosomal subunit protein bS20</fullName>
    </recommendedName>
</protein>
<evidence type="ECO:0000313" key="10">
    <source>
        <dbReference type="EMBL" id="MDC7225269.1"/>
    </source>
</evidence>
<evidence type="ECO:0000256" key="5">
    <source>
        <dbReference type="ARBA" id="ARBA00022980"/>
    </source>
</evidence>
<comment type="similarity">
    <text evidence="2 8">Belongs to the bacterial ribosomal protein bS20 family.</text>
</comment>
<evidence type="ECO:0000256" key="7">
    <source>
        <dbReference type="ARBA" id="ARBA00035136"/>
    </source>
</evidence>
<dbReference type="PANTHER" id="PTHR33398:SF1">
    <property type="entry name" value="SMALL RIBOSOMAL SUBUNIT PROTEIN BS20C"/>
    <property type="match status" value="1"/>
</dbReference>
<reference evidence="10 11" key="1">
    <citation type="submission" date="2022-12" db="EMBL/GenBank/DDBJ databases">
        <title>Metagenome assembled genome from gulf of manar.</title>
        <authorList>
            <person name="Kohli P."/>
            <person name="Pk S."/>
            <person name="Venkata Ramana C."/>
            <person name="Sasikala C."/>
        </authorList>
    </citation>
    <scope>NUCLEOTIDE SEQUENCE [LARGE SCALE GENOMIC DNA]</scope>
    <source>
        <strain evidence="10">JB008</strain>
    </source>
</reference>
<dbReference type="InterPro" id="IPR036510">
    <property type="entry name" value="Ribosomal_bS20_sf"/>
</dbReference>
<evidence type="ECO:0000256" key="4">
    <source>
        <dbReference type="ARBA" id="ARBA00022884"/>
    </source>
</evidence>
<proteinExistence type="inferred from homology"/>
<gene>
    <name evidence="8 10" type="primary">rpsT</name>
    <name evidence="10" type="ORF">PQJ61_00735</name>
</gene>
<dbReference type="SUPFAM" id="SSF46992">
    <property type="entry name" value="Ribosomal protein S20"/>
    <property type="match status" value="1"/>
</dbReference>
<dbReference type="NCBIfam" id="TIGR00029">
    <property type="entry name" value="S20"/>
    <property type="match status" value="1"/>
</dbReference>
<evidence type="ECO:0000256" key="9">
    <source>
        <dbReference type="SAM" id="MobiDB-lite"/>
    </source>
</evidence>
<dbReference type="EMBL" id="JAQQAL010000005">
    <property type="protein sequence ID" value="MDC7225269.1"/>
    <property type="molecule type" value="Genomic_DNA"/>
</dbReference>
<evidence type="ECO:0000256" key="2">
    <source>
        <dbReference type="ARBA" id="ARBA00007634"/>
    </source>
</evidence>
<dbReference type="Proteomes" id="UP001221217">
    <property type="component" value="Unassembled WGS sequence"/>
</dbReference>
<evidence type="ECO:0000256" key="1">
    <source>
        <dbReference type="ARBA" id="ARBA00003134"/>
    </source>
</evidence>